<comment type="caution">
    <text evidence="10">The sequence shown here is derived from an EMBL/GenBank/DDBJ whole genome shotgun (WGS) entry which is preliminary data.</text>
</comment>
<dbReference type="Proteomes" id="UP000178599">
    <property type="component" value="Unassembled WGS sequence"/>
</dbReference>
<evidence type="ECO:0000313" key="10">
    <source>
        <dbReference type="EMBL" id="OGZ02770.1"/>
    </source>
</evidence>
<feature type="transmembrane region" description="Helical" evidence="8">
    <location>
        <begin position="343"/>
        <end position="363"/>
    </location>
</feature>
<dbReference type="AlphaFoldDB" id="A0A1G2CPU6"/>
<dbReference type="GO" id="GO:0005886">
    <property type="term" value="C:plasma membrane"/>
    <property type="evidence" value="ECO:0007669"/>
    <property type="project" value="UniProtKB-SubCell"/>
</dbReference>
<dbReference type="PANTHER" id="PTHR33908:SF11">
    <property type="entry name" value="MEMBRANE PROTEIN"/>
    <property type="match status" value="1"/>
</dbReference>
<feature type="transmembrane region" description="Helical" evidence="8">
    <location>
        <begin position="473"/>
        <end position="492"/>
    </location>
</feature>
<keyword evidence="2" id="KW-1003">Cell membrane</keyword>
<keyword evidence="4" id="KW-0808">Transferase</keyword>
<feature type="transmembrane region" description="Helical" evidence="8">
    <location>
        <begin position="240"/>
        <end position="269"/>
    </location>
</feature>
<evidence type="ECO:0000259" key="9">
    <source>
        <dbReference type="Pfam" id="PF13231"/>
    </source>
</evidence>
<evidence type="ECO:0000313" key="11">
    <source>
        <dbReference type="Proteomes" id="UP000178599"/>
    </source>
</evidence>
<dbReference type="InterPro" id="IPR050297">
    <property type="entry name" value="LipidA_mod_glycosyltrf_83"/>
</dbReference>
<organism evidence="10 11">
    <name type="scientific">Candidatus Liptonbacteria bacterium RIFOXYB1_FULL_36_10</name>
    <dbReference type="NCBI Taxonomy" id="1798654"/>
    <lineage>
        <taxon>Bacteria</taxon>
        <taxon>Candidatus Liptoniibacteriota</taxon>
    </lineage>
</organism>
<feature type="transmembrane region" description="Helical" evidence="8">
    <location>
        <begin position="119"/>
        <end position="141"/>
    </location>
</feature>
<name>A0A1G2CPU6_9BACT</name>
<dbReference type="GO" id="GO:0006493">
    <property type="term" value="P:protein O-linked glycosylation"/>
    <property type="evidence" value="ECO:0007669"/>
    <property type="project" value="InterPro"/>
</dbReference>
<dbReference type="PANTHER" id="PTHR33908">
    <property type="entry name" value="MANNOSYLTRANSFERASE YKCB-RELATED"/>
    <property type="match status" value="1"/>
</dbReference>
<evidence type="ECO:0000256" key="3">
    <source>
        <dbReference type="ARBA" id="ARBA00022676"/>
    </source>
</evidence>
<feature type="transmembrane region" description="Helical" evidence="8">
    <location>
        <begin position="369"/>
        <end position="388"/>
    </location>
</feature>
<gene>
    <name evidence="10" type="ORF">A2390_02300</name>
</gene>
<feature type="transmembrane region" description="Helical" evidence="8">
    <location>
        <begin position="431"/>
        <end position="452"/>
    </location>
</feature>
<evidence type="ECO:0000256" key="8">
    <source>
        <dbReference type="SAM" id="Phobius"/>
    </source>
</evidence>
<evidence type="ECO:0000256" key="6">
    <source>
        <dbReference type="ARBA" id="ARBA00022989"/>
    </source>
</evidence>
<evidence type="ECO:0000256" key="1">
    <source>
        <dbReference type="ARBA" id="ARBA00004651"/>
    </source>
</evidence>
<keyword evidence="3" id="KW-0328">Glycosyltransferase</keyword>
<accession>A0A1G2CPU6</accession>
<feature type="transmembrane region" description="Helical" evidence="8">
    <location>
        <begin position="400"/>
        <end position="419"/>
    </location>
</feature>
<dbReference type="GO" id="GO:0016763">
    <property type="term" value="F:pentosyltransferase activity"/>
    <property type="evidence" value="ECO:0007669"/>
    <property type="project" value="TreeGrafter"/>
</dbReference>
<evidence type="ECO:0000256" key="7">
    <source>
        <dbReference type="ARBA" id="ARBA00023136"/>
    </source>
</evidence>
<dbReference type="EMBL" id="MHLE01000020">
    <property type="protein sequence ID" value="OGZ02770.1"/>
    <property type="molecule type" value="Genomic_DNA"/>
</dbReference>
<comment type="subcellular location">
    <subcellularLocation>
        <location evidence="1">Cell membrane</location>
        <topology evidence="1">Multi-pass membrane protein</topology>
    </subcellularLocation>
</comment>
<feature type="transmembrane region" description="Helical" evidence="8">
    <location>
        <begin position="6"/>
        <end position="25"/>
    </location>
</feature>
<dbReference type="GO" id="GO:0009103">
    <property type="term" value="P:lipopolysaccharide biosynthetic process"/>
    <property type="evidence" value="ECO:0007669"/>
    <property type="project" value="UniProtKB-ARBA"/>
</dbReference>
<feature type="domain" description="Glycosyltransferase RgtA/B/C/D-like" evidence="9">
    <location>
        <begin position="115"/>
        <end position="225"/>
    </location>
</feature>
<feature type="transmembrane region" description="Helical" evidence="8">
    <location>
        <begin position="161"/>
        <end position="180"/>
    </location>
</feature>
<evidence type="ECO:0000256" key="4">
    <source>
        <dbReference type="ARBA" id="ARBA00022679"/>
    </source>
</evidence>
<keyword evidence="5 8" id="KW-0812">Transmembrane</keyword>
<dbReference type="GO" id="GO:0000030">
    <property type="term" value="F:mannosyltransferase activity"/>
    <property type="evidence" value="ECO:0007669"/>
    <property type="project" value="InterPro"/>
</dbReference>
<dbReference type="InterPro" id="IPR038731">
    <property type="entry name" value="RgtA/B/C-like"/>
</dbReference>
<dbReference type="Pfam" id="PF13231">
    <property type="entry name" value="PMT_2"/>
    <property type="match status" value="1"/>
</dbReference>
<keyword evidence="6 8" id="KW-1133">Transmembrane helix</keyword>
<proteinExistence type="predicted"/>
<sequence length="642" mass="73080">MKKTFIFIPYAAVIVISLFSLFFMYRASSHDSLIMDEMAHIPAGYGYVHFLDYRLNPEHPPLVKAISALPLLFLNLNFPVSNDFWQKDVNGQWVGGAQFIFESGNDADKIIFWSRIGPMILTILLVLFIYFWAANLIGRWWGLAPAFMFAFSPTVLAHGHYVTTDVGAAFGIFAASYFFVKYLESPSRKNFWLAGVFLGIAELLKFSAVLLFPFFIFLTFLKAYKEAKSSETFIKNTYSFFIKFIKLISKLTIIVLIAFVVVYFFYFIFTFNYPVERQVSDTKFLLSSFAGGPTASGETCNLTRCFAEADIVMANNVFLRPISEYLLGVLMVMQRSSAGNSGYFIGEVSSSGWISYFPVTYIAKETLPTLILIITGLVLALARMARGVYNRERKRIRHYLQTNFAEFSMASFVVFYWIYSIKSPLNIGVRHILPTLPFIYILSVSSIKKWAINKGSYGNSNFIKSFFSSTARNVFQAGKVFLTIAVLAWLFIETASASPYFLSYYNTLAGGTREGYKIATDSNYDWGQDLKRLEEFVEKNNIKKIAVDYFGGDSLTYRLGEKFAPWWSARNDPREEGIEWLAVSVNTLNQATAKPHQGFERKQEDEYLWLKAARSLPLSLSEPPKPDFIAGTSIFIYHLKKS</sequence>
<protein>
    <recommendedName>
        <fullName evidence="9">Glycosyltransferase RgtA/B/C/D-like domain-containing protein</fullName>
    </recommendedName>
</protein>
<reference evidence="10 11" key="1">
    <citation type="journal article" date="2016" name="Nat. Commun.">
        <title>Thousands of microbial genomes shed light on interconnected biogeochemical processes in an aquifer system.</title>
        <authorList>
            <person name="Anantharaman K."/>
            <person name="Brown C.T."/>
            <person name="Hug L.A."/>
            <person name="Sharon I."/>
            <person name="Castelle C.J."/>
            <person name="Probst A.J."/>
            <person name="Thomas B.C."/>
            <person name="Singh A."/>
            <person name="Wilkins M.J."/>
            <person name="Karaoz U."/>
            <person name="Brodie E.L."/>
            <person name="Williams K.H."/>
            <person name="Hubbard S.S."/>
            <person name="Banfield J.F."/>
        </authorList>
    </citation>
    <scope>NUCLEOTIDE SEQUENCE [LARGE SCALE GENOMIC DNA]</scope>
</reference>
<evidence type="ECO:0000256" key="5">
    <source>
        <dbReference type="ARBA" id="ARBA00022692"/>
    </source>
</evidence>
<keyword evidence="7 8" id="KW-0472">Membrane</keyword>
<evidence type="ECO:0000256" key="2">
    <source>
        <dbReference type="ARBA" id="ARBA00022475"/>
    </source>
</evidence>
<feature type="transmembrane region" description="Helical" evidence="8">
    <location>
        <begin position="192"/>
        <end position="220"/>
    </location>
</feature>